<feature type="domain" description="CNNM transmembrane" evidence="3">
    <location>
        <begin position="1"/>
        <end position="103"/>
    </location>
</feature>
<dbReference type="Pfam" id="PF01595">
    <property type="entry name" value="CNNM"/>
    <property type="match status" value="1"/>
</dbReference>
<name>A0A439DZR2_9MYCO</name>
<accession>A0A439DZR2</accession>
<protein>
    <recommendedName>
        <fullName evidence="3">CNNM transmembrane domain-containing protein</fullName>
    </recommendedName>
</protein>
<evidence type="ECO:0000259" key="3">
    <source>
        <dbReference type="PROSITE" id="PS51846"/>
    </source>
</evidence>
<feature type="transmembrane region" description="Helical" evidence="2">
    <location>
        <begin position="12"/>
        <end position="35"/>
    </location>
</feature>
<organism evidence="4 5">
    <name type="scientific">Mycolicibacterium elephantis DSM 44368</name>
    <dbReference type="NCBI Taxonomy" id="1335622"/>
    <lineage>
        <taxon>Bacteria</taxon>
        <taxon>Bacillati</taxon>
        <taxon>Actinomycetota</taxon>
        <taxon>Actinomycetes</taxon>
        <taxon>Mycobacteriales</taxon>
        <taxon>Mycobacteriaceae</taxon>
        <taxon>Mycolicibacterium</taxon>
    </lineage>
</organism>
<keyword evidence="1 2" id="KW-0472">Membrane</keyword>
<evidence type="ECO:0000313" key="5">
    <source>
        <dbReference type="Proteomes" id="UP000287177"/>
    </source>
</evidence>
<dbReference type="InterPro" id="IPR002550">
    <property type="entry name" value="CNNM"/>
</dbReference>
<keyword evidence="1 2" id="KW-0812">Transmembrane</keyword>
<evidence type="ECO:0000313" key="4">
    <source>
        <dbReference type="EMBL" id="RWA23660.1"/>
    </source>
</evidence>
<dbReference type="PROSITE" id="PS51846">
    <property type="entry name" value="CNNM"/>
    <property type="match status" value="1"/>
</dbReference>
<keyword evidence="1 2" id="KW-1133">Transmembrane helix</keyword>
<sequence>MTARLDFLGSAAPVVGIAVVTVIVTASTLAAGKLAPKRLVMQHARRWAVIVASPLNSMSTLAAPVVWLLGKGTDVVVQLLGGDPHVRREELTVRAAQPVGRRE</sequence>
<reference evidence="4 5" key="1">
    <citation type="submission" date="2013-06" db="EMBL/GenBank/DDBJ databases">
        <title>The draft sequence of the Mycobacterium elephantis genome.</title>
        <authorList>
            <person name="Pettersson F.B."/>
            <person name="Das S."/>
            <person name="Dasgupta S."/>
            <person name="Bhattacharya A."/>
            <person name="Kirsebom L.A."/>
        </authorList>
    </citation>
    <scope>NUCLEOTIDE SEQUENCE [LARGE SCALE GENOMIC DNA]</scope>
    <source>
        <strain evidence="4 5">DSM 44368</strain>
    </source>
</reference>
<comment type="caution">
    <text evidence="4">The sequence shown here is derived from an EMBL/GenBank/DDBJ whole genome shotgun (WGS) entry which is preliminary data.</text>
</comment>
<dbReference type="AlphaFoldDB" id="A0A439DZR2"/>
<gene>
    <name evidence="4" type="ORF">MELE44368_00225</name>
</gene>
<evidence type="ECO:0000256" key="2">
    <source>
        <dbReference type="SAM" id="Phobius"/>
    </source>
</evidence>
<dbReference type="EMBL" id="ATDN01000001">
    <property type="protein sequence ID" value="RWA23660.1"/>
    <property type="molecule type" value="Genomic_DNA"/>
</dbReference>
<dbReference type="GO" id="GO:0016020">
    <property type="term" value="C:membrane"/>
    <property type="evidence" value="ECO:0007669"/>
    <property type="project" value="UniProtKB-UniRule"/>
</dbReference>
<feature type="transmembrane region" description="Helical" evidence="2">
    <location>
        <begin position="47"/>
        <end position="70"/>
    </location>
</feature>
<proteinExistence type="predicted"/>
<keyword evidence="5" id="KW-1185">Reference proteome</keyword>
<evidence type="ECO:0000256" key="1">
    <source>
        <dbReference type="PROSITE-ProRule" id="PRU01193"/>
    </source>
</evidence>
<dbReference type="Proteomes" id="UP000287177">
    <property type="component" value="Unassembled WGS sequence"/>
</dbReference>